<evidence type="ECO:0000256" key="2">
    <source>
        <dbReference type="ARBA" id="ARBA00022692"/>
    </source>
</evidence>
<feature type="compositionally biased region" description="Polar residues" evidence="6">
    <location>
        <begin position="382"/>
        <end position="398"/>
    </location>
</feature>
<dbReference type="InterPro" id="IPR052337">
    <property type="entry name" value="SAT4-like"/>
</dbReference>
<feature type="region of interest" description="Disordered" evidence="6">
    <location>
        <begin position="411"/>
        <end position="443"/>
    </location>
</feature>
<dbReference type="Proteomes" id="UP000663193">
    <property type="component" value="Chromosome 2"/>
</dbReference>
<proteinExistence type="inferred from homology"/>
<dbReference type="PANTHER" id="PTHR33048">
    <property type="entry name" value="PTH11-LIKE INTEGRAL MEMBRANE PROTEIN (AFU_ORTHOLOGUE AFUA_5G11245)"/>
    <property type="match status" value="1"/>
</dbReference>
<evidence type="ECO:0000256" key="6">
    <source>
        <dbReference type="SAM" id="MobiDB-lite"/>
    </source>
</evidence>
<protein>
    <recommendedName>
        <fullName evidence="7">Rhodopsin domain-containing protein</fullName>
    </recommendedName>
</protein>
<comment type="subcellular location">
    <subcellularLocation>
        <location evidence="1">Membrane</location>
        <topology evidence="1">Multi-pass membrane protein</topology>
    </subcellularLocation>
</comment>
<feature type="region of interest" description="Disordered" evidence="6">
    <location>
        <begin position="377"/>
        <end position="398"/>
    </location>
</feature>
<evidence type="ECO:0000259" key="7">
    <source>
        <dbReference type="Pfam" id="PF20684"/>
    </source>
</evidence>
<feature type="domain" description="Rhodopsin" evidence="7">
    <location>
        <begin position="57"/>
        <end position="305"/>
    </location>
</feature>
<dbReference type="VEuPathDB" id="FungiDB:JI435_023820"/>
<keyword evidence="3" id="KW-1133">Transmembrane helix</keyword>
<feature type="compositionally biased region" description="Basic and acidic residues" evidence="6">
    <location>
        <begin position="424"/>
        <end position="443"/>
    </location>
</feature>
<dbReference type="AlphaFoldDB" id="A0A7U2EWG6"/>
<dbReference type="InterPro" id="IPR049326">
    <property type="entry name" value="Rhodopsin_dom_fungi"/>
</dbReference>
<feature type="region of interest" description="Disordered" evidence="6">
    <location>
        <begin position="328"/>
        <end position="358"/>
    </location>
</feature>
<evidence type="ECO:0000256" key="1">
    <source>
        <dbReference type="ARBA" id="ARBA00004141"/>
    </source>
</evidence>
<accession>A0A7U2EWG6</accession>
<dbReference type="EMBL" id="CP069024">
    <property type="protein sequence ID" value="QRC92239.1"/>
    <property type="molecule type" value="Genomic_DNA"/>
</dbReference>
<evidence type="ECO:0000256" key="4">
    <source>
        <dbReference type="ARBA" id="ARBA00023136"/>
    </source>
</evidence>
<keyword evidence="4" id="KW-0472">Membrane</keyword>
<reference evidence="9" key="1">
    <citation type="journal article" date="2021" name="BMC Genomics">
        <title>Chromosome-level genome assembly and manually-curated proteome of model necrotroph Parastagonospora nodorum Sn15 reveals a genome-wide trove of candidate effector homologs, and redundancy of virulence-related functions within an accessory chromosome.</title>
        <authorList>
            <person name="Bertazzoni S."/>
            <person name="Jones D.A.B."/>
            <person name="Phan H.T."/>
            <person name="Tan K.-C."/>
            <person name="Hane J.K."/>
        </authorList>
    </citation>
    <scope>NUCLEOTIDE SEQUENCE [LARGE SCALE GENOMIC DNA]</scope>
    <source>
        <strain evidence="9">SN15 / ATCC MYA-4574 / FGSC 10173)</strain>
    </source>
</reference>
<sequence>MYSRSHALVARDGGLHPSAEVLLSWPAPNHTNPEERGWEAPIVLIIALAITFLVFAARIWARLAVAKSMGLDDVLMSLAMIFVTGLSISTILAIRIYGFQWHAWDQTEFTHVTSRKMSMSVELNYLASTTLIKISILCFYRRITGSLKTAFVYSIWVMIAFCAIYAIIFGFLLVFTCDPVVGTFHLFDLAWRFKNPVTCRDEGAIVVACAIVGTFQDLVICLLPIFLVWNLKMPKRTKIALCGIFAIGLVTCVCGILRTYYATYVYYYTFDITWYAYYGWIWTALEADLGVICASAPALKVFFKRYFSMTNSTSGAYGYGRSTINKSSNLLSRSRGKPSFSGHSAMASRADTSDDPDALPLQGIKVSQGLDVHVEQRDDVSQKSFASTRNLTSSDGKSLNTWVQRSTICAAFKPGSQNDSPSPARDRDIERGAIHDDYGSKRY</sequence>
<evidence type="ECO:0000313" key="8">
    <source>
        <dbReference type="EMBL" id="QRC92239.1"/>
    </source>
</evidence>
<evidence type="ECO:0000313" key="9">
    <source>
        <dbReference type="Proteomes" id="UP000663193"/>
    </source>
</evidence>
<comment type="similarity">
    <text evidence="5">Belongs to the SAT4 family.</text>
</comment>
<keyword evidence="9" id="KW-1185">Reference proteome</keyword>
<dbReference type="PANTHER" id="PTHR33048:SF129">
    <property type="entry name" value="INTEGRAL MEMBRANE PROTEIN-RELATED"/>
    <property type="match status" value="1"/>
</dbReference>
<evidence type="ECO:0000256" key="5">
    <source>
        <dbReference type="ARBA" id="ARBA00038359"/>
    </source>
</evidence>
<evidence type="ECO:0000256" key="3">
    <source>
        <dbReference type="ARBA" id="ARBA00022989"/>
    </source>
</evidence>
<dbReference type="OMA" id="FTYDITW"/>
<dbReference type="OrthoDB" id="5329176at2759"/>
<dbReference type="GO" id="GO:0016020">
    <property type="term" value="C:membrane"/>
    <property type="evidence" value="ECO:0007669"/>
    <property type="project" value="UniProtKB-SubCell"/>
</dbReference>
<organism evidence="8 9">
    <name type="scientific">Phaeosphaeria nodorum (strain SN15 / ATCC MYA-4574 / FGSC 10173)</name>
    <name type="common">Glume blotch fungus</name>
    <name type="synonym">Parastagonospora nodorum</name>
    <dbReference type="NCBI Taxonomy" id="321614"/>
    <lineage>
        <taxon>Eukaryota</taxon>
        <taxon>Fungi</taxon>
        <taxon>Dikarya</taxon>
        <taxon>Ascomycota</taxon>
        <taxon>Pezizomycotina</taxon>
        <taxon>Dothideomycetes</taxon>
        <taxon>Pleosporomycetidae</taxon>
        <taxon>Pleosporales</taxon>
        <taxon>Pleosporineae</taxon>
        <taxon>Phaeosphaeriaceae</taxon>
        <taxon>Parastagonospora</taxon>
    </lineage>
</organism>
<keyword evidence="2" id="KW-0812">Transmembrane</keyword>
<name>A0A7U2EWG6_PHANO</name>
<gene>
    <name evidence="8" type="ORF">JI435_023820</name>
</gene>
<dbReference type="Pfam" id="PF20684">
    <property type="entry name" value="Fung_rhodopsin"/>
    <property type="match status" value="1"/>
</dbReference>